<dbReference type="RefSeq" id="WP_241036131.1">
    <property type="nucleotide sequence ID" value="NZ_BAAAJF010000020.1"/>
</dbReference>
<sequence length="393" mass="43061">MFRRSDPRDEPADERAVAARNAATQAFLALDDEQRAVAEAVRDAEELEIAPGLAEAWREVAAMGDAATEAYLSATGTHAAAVARAADERALREIERARETIRRFRDSHSRPLDEAAYTRSSVPRRIQQARTALIEARTAVERAEAAGTRSRRAAERLAEAERTAGRLERPGAHLRERLQVAEHTLELARSAATLAAEAPGTAEAVRTALRSIATRRSAAATKTDRIQPALSALRREFSDPCSRDLTGAEALAHEAIAEADRAITQTRRLAEAGDWDEAADQIAAARSALGRAEEHHDLVTDRLSLLRGVRADPGQQAADARFVVRDAQRLVVDRGLVAEFGPVLDAQSVRLANAQERLTGAHPDYWLYLTELRGVRDRVKEVVTRARSTPPRR</sequence>
<gene>
    <name evidence="1" type="ORF">MMF94_10420</name>
</gene>
<dbReference type="Proteomes" id="UP001299970">
    <property type="component" value="Unassembled WGS sequence"/>
</dbReference>
<reference evidence="1 2" key="1">
    <citation type="submission" date="2022-03" db="EMBL/GenBank/DDBJ databases">
        <title>Pseudonocardia alaer sp. nov., a novel actinomycete isolated from reed forest soil.</title>
        <authorList>
            <person name="Wang L."/>
        </authorList>
    </citation>
    <scope>NUCLEOTIDE SEQUENCE [LARGE SCALE GENOMIC DNA]</scope>
    <source>
        <strain evidence="1 2">Y-16303</strain>
    </source>
</reference>
<dbReference type="EMBL" id="JAKXMK010000008">
    <property type="protein sequence ID" value="MCH6166096.1"/>
    <property type="molecule type" value="Genomic_DNA"/>
</dbReference>
<evidence type="ECO:0000313" key="2">
    <source>
        <dbReference type="Proteomes" id="UP001299970"/>
    </source>
</evidence>
<protein>
    <submittedName>
        <fullName evidence="1">Uncharacterized protein</fullName>
    </submittedName>
</protein>
<name>A0ABS9TC22_9PSEU</name>
<organism evidence="1 2">
    <name type="scientific">Pseudonocardia alaniniphila</name>
    <dbReference type="NCBI Taxonomy" id="75291"/>
    <lineage>
        <taxon>Bacteria</taxon>
        <taxon>Bacillati</taxon>
        <taxon>Actinomycetota</taxon>
        <taxon>Actinomycetes</taxon>
        <taxon>Pseudonocardiales</taxon>
        <taxon>Pseudonocardiaceae</taxon>
        <taxon>Pseudonocardia</taxon>
    </lineage>
</organism>
<accession>A0ABS9TC22</accession>
<proteinExistence type="predicted"/>
<comment type="caution">
    <text evidence="1">The sequence shown here is derived from an EMBL/GenBank/DDBJ whole genome shotgun (WGS) entry which is preliminary data.</text>
</comment>
<evidence type="ECO:0000313" key="1">
    <source>
        <dbReference type="EMBL" id="MCH6166096.1"/>
    </source>
</evidence>
<keyword evidence="2" id="KW-1185">Reference proteome</keyword>